<dbReference type="VEuPathDB" id="CryptoDB:Vbra_5806"/>
<feature type="compositionally biased region" description="Basic and acidic residues" evidence="1">
    <location>
        <begin position="129"/>
        <end position="140"/>
    </location>
</feature>
<sequence length="926" mass="103903">MCVFSTNIDPFSAGHGRPNFDVRLATPTAAAVSELPRFLSSFLIPFISFGLRLRFPFASSPPMSGSSSDPFDLTIESEHAGLSEDASLRYARLLQEQYVMESGQSLEDAYASYEKEAIDRGFPQLAQQSKKEAKRGRDNRNQPLKRSMRRKTQPGSSAAAAAAAPPSPEDTESEGEGSEDGWKDEPVIGDDKLLMTPEVFAATFEGITDDDTTVQPEEEEEELGELYENCVVDPDEYIHEEDAPSPPPHPSSASPTTAPAPVFTSPNNKIPLPHPALRTFRPRTKGRGNAWITSTGLREVRRSASDAGKEEKERLESGRSTGGPSSVSKALGAQPGQLLFIVIEIFHYLWKHSMIKGRCVPHIWGRSLMKGDKNWPEPAPWRFQDFLYQMMGPHTADHKRLVIVVPESMTKWHSANPYQRKRQFAELFDSFSNEMRDRPDVSVIRQTTNNGGVVKTCHELRKLGYAAEAADCDQGAGLLGDVNTHPLTQWTQFGRNPGEGNHERNKWKRYYSRVKKTWSFKSPKEALQFYDVFCSFSNRYRLPGLPMSVKTFLGMVWDQYSKDDPQHDLPSIDKVMSWLIVPPGVDRAELTQDLKRLWLYIRCQGVYPVCVHPDTGKVVSDTSRKVPLSDFPPGYSEADLLEIPPRDKYRHLRAPQDPHRAPRTRISLLRTAIRKTAKQRYEEYQKREIGHVEKAIEETKNESVNVDSITLSRGVARSNSHGQTGGWFSRHSTCQRHFGNHLHGGEKGALLAALECRLRHLQGHGCPKCNDGGSGWEEFQKRETQRLKVERIDSFIQVVEAAIRDGRQETPPHGIGVSHVPPSTWRMSHKEHGRPRCEIPFTAGTVSYPTSMEALLRKRQHAVEGGCDECAPSARMHDNEEAGPQLTKRNRRMMTSIDAALEVIDNGDVPTSLKNTGVMVGRLGTQ</sequence>
<feature type="compositionally biased region" description="Basic and acidic residues" evidence="1">
    <location>
        <begin position="180"/>
        <end position="193"/>
    </location>
</feature>
<name>A0A0G4FG10_VITBC</name>
<evidence type="ECO:0000256" key="1">
    <source>
        <dbReference type="SAM" id="MobiDB-lite"/>
    </source>
</evidence>
<organism evidence="2 3">
    <name type="scientific">Vitrella brassicaformis (strain CCMP3155)</name>
    <dbReference type="NCBI Taxonomy" id="1169540"/>
    <lineage>
        <taxon>Eukaryota</taxon>
        <taxon>Sar</taxon>
        <taxon>Alveolata</taxon>
        <taxon>Colpodellida</taxon>
        <taxon>Vitrellaceae</taxon>
        <taxon>Vitrella</taxon>
    </lineage>
</organism>
<feature type="compositionally biased region" description="Polar residues" evidence="1">
    <location>
        <begin position="318"/>
        <end position="328"/>
    </location>
</feature>
<feature type="compositionally biased region" description="Basic and acidic residues" evidence="1">
    <location>
        <begin position="298"/>
        <end position="317"/>
    </location>
</feature>
<accession>A0A0G4FG10</accession>
<reference evidence="2 3" key="1">
    <citation type="submission" date="2014-11" db="EMBL/GenBank/DDBJ databases">
        <authorList>
            <person name="Zhu J."/>
            <person name="Qi W."/>
            <person name="Song R."/>
        </authorList>
    </citation>
    <scope>NUCLEOTIDE SEQUENCE [LARGE SCALE GENOMIC DNA]</scope>
</reference>
<feature type="region of interest" description="Disordered" evidence="1">
    <location>
        <begin position="126"/>
        <end position="193"/>
    </location>
</feature>
<feature type="region of interest" description="Disordered" evidence="1">
    <location>
        <begin position="238"/>
        <end position="329"/>
    </location>
</feature>
<keyword evidence="3" id="KW-1185">Reference proteome</keyword>
<feature type="region of interest" description="Disordered" evidence="1">
    <location>
        <begin position="807"/>
        <end position="831"/>
    </location>
</feature>
<dbReference type="Proteomes" id="UP000041254">
    <property type="component" value="Unassembled WGS sequence"/>
</dbReference>
<gene>
    <name evidence="2" type="ORF">Vbra_5806</name>
</gene>
<dbReference type="AlphaFoldDB" id="A0A0G4FG10"/>
<feature type="compositionally biased region" description="Acidic residues" evidence="1">
    <location>
        <begin position="169"/>
        <end position="179"/>
    </location>
</feature>
<evidence type="ECO:0000313" key="3">
    <source>
        <dbReference type="Proteomes" id="UP000041254"/>
    </source>
</evidence>
<proteinExistence type="predicted"/>
<evidence type="ECO:0000313" key="2">
    <source>
        <dbReference type="EMBL" id="CEM12180.1"/>
    </source>
</evidence>
<dbReference type="InParanoid" id="A0A0G4FG10"/>
<dbReference type="EMBL" id="CDMY01000435">
    <property type="protein sequence ID" value="CEM12180.1"/>
    <property type="molecule type" value="Genomic_DNA"/>
</dbReference>
<feature type="compositionally biased region" description="Low complexity" evidence="1">
    <location>
        <begin position="251"/>
        <end position="266"/>
    </location>
</feature>
<protein>
    <submittedName>
        <fullName evidence="2">Uncharacterized protein</fullName>
    </submittedName>
</protein>